<dbReference type="RefSeq" id="WP_283400660.1">
    <property type="nucleotide sequence ID" value="NZ_FXUB01000003.1"/>
</dbReference>
<dbReference type="EMBL" id="FXUB01000003">
    <property type="protein sequence ID" value="SMP13950.1"/>
    <property type="molecule type" value="Genomic_DNA"/>
</dbReference>
<comment type="caution">
    <text evidence="2">The sequence shown here is derived from an EMBL/GenBank/DDBJ whole genome shotgun (WGS) entry which is preliminary data.</text>
</comment>
<dbReference type="Proteomes" id="UP001157911">
    <property type="component" value="Unassembled WGS sequence"/>
</dbReference>
<organism evidence="2 3">
    <name type="scientific">Desulfurobacterium pacificum</name>
    <dbReference type="NCBI Taxonomy" id="240166"/>
    <lineage>
        <taxon>Bacteria</taxon>
        <taxon>Pseudomonadati</taxon>
        <taxon>Aquificota</taxon>
        <taxon>Aquificia</taxon>
        <taxon>Desulfurobacteriales</taxon>
        <taxon>Desulfurobacteriaceae</taxon>
        <taxon>Desulfurobacterium</taxon>
    </lineage>
</organism>
<evidence type="ECO:0000313" key="2">
    <source>
        <dbReference type="EMBL" id="SMP13950.1"/>
    </source>
</evidence>
<keyword evidence="1" id="KW-0472">Membrane</keyword>
<accession>A0ABY1NP34</accession>
<keyword evidence="1" id="KW-0812">Transmembrane</keyword>
<evidence type="ECO:0000313" key="3">
    <source>
        <dbReference type="Proteomes" id="UP001157911"/>
    </source>
</evidence>
<reference evidence="2 3" key="1">
    <citation type="submission" date="2017-05" db="EMBL/GenBank/DDBJ databases">
        <authorList>
            <person name="Varghese N."/>
            <person name="Submissions S."/>
        </authorList>
    </citation>
    <scope>NUCLEOTIDE SEQUENCE [LARGE SCALE GENOMIC DNA]</scope>
    <source>
        <strain evidence="2 3">DSM 15522</strain>
    </source>
</reference>
<name>A0ABY1NP34_9BACT</name>
<keyword evidence="1" id="KW-1133">Transmembrane helix</keyword>
<evidence type="ECO:0008006" key="4">
    <source>
        <dbReference type="Google" id="ProtNLM"/>
    </source>
</evidence>
<keyword evidence="3" id="KW-1185">Reference proteome</keyword>
<proteinExistence type="predicted"/>
<protein>
    <recommendedName>
        <fullName evidence="4">Flagellar hook-length control protein-like C-terminal domain-containing protein</fullName>
    </recommendedName>
</protein>
<evidence type="ECO:0000256" key="1">
    <source>
        <dbReference type="SAM" id="Phobius"/>
    </source>
</evidence>
<gene>
    <name evidence="2" type="ORF">SAMN06265339_1201</name>
</gene>
<sequence length="345" mass="39254">MEIRRVEGILPIEGVSRDLPIKLENFSFQDMKRLLSTISSGSTKKDMKEEFETLLIKATFEGYTPEGKAKLRSGKLMLIADVNVDREFKIGEELLFRLKSIFPKIELSLVEGEVQSTLNVLKNLLSNFAPQEALKGLELLKDPFVVQLIVSYLAKQSPEIKKEVEKSLKFLAQNGIPKRQSHLILSLLALLEDENFEKVKEKRPEVTREMIKSAVQSLLSSFGFFAVTSLIIIPFLFDEGFKGTIYLPKEQDEIKSVFLEIEAEEGKVGLLVKVGSGGDFSIDFFTDSEILKEKLLKIEEEIREELKKEGFNLLYMRFAGNFSKGEEQKREFLKGEKGITINRSI</sequence>
<feature type="transmembrane region" description="Helical" evidence="1">
    <location>
        <begin position="218"/>
        <end position="237"/>
    </location>
</feature>